<name>A0AAE3MY92_9HYPH</name>
<evidence type="ECO:0000313" key="7">
    <source>
        <dbReference type="Proteomes" id="UP001208771"/>
    </source>
</evidence>
<dbReference type="Proteomes" id="UP001208771">
    <property type="component" value="Unassembled WGS sequence"/>
</dbReference>
<dbReference type="Pfam" id="PF02563">
    <property type="entry name" value="Poly_export"/>
    <property type="match status" value="1"/>
</dbReference>
<evidence type="ECO:0000259" key="4">
    <source>
        <dbReference type="Pfam" id="PF02563"/>
    </source>
</evidence>
<accession>A0AAE3MY92</accession>
<dbReference type="Pfam" id="PF25994">
    <property type="entry name" value="HH_AprE"/>
    <property type="match status" value="1"/>
</dbReference>
<keyword evidence="1 3" id="KW-0732">Signal</keyword>
<proteinExistence type="predicted"/>
<keyword evidence="2" id="KW-0175">Coiled coil</keyword>
<dbReference type="InterPro" id="IPR058781">
    <property type="entry name" value="HH_AprE-like"/>
</dbReference>
<gene>
    <name evidence="6" type="ORF">NOF55_01960</name>
</gene>
<feature type="coiled-coil region" evidence="2">
    <location>
        <begin position="196"/>
        <end position="251"/>
    </location>
</feature>
<organism evidence="6 7">
    <name type="scientific">Ectorhizobium quercum</name>
    <dbReference type="NCBI Taxonomy" id="2965071"/>
    <lineage>
        <taxon>Bacteria</taxon>
        <taxon>Pseudomonadati</taxon>
        <taxon>Pseudomonadota</taxon>
        <taxon>Alphaproteobacteria</taxon>
        <taxon>Hyphomicrobiales</taxon>
        <taxon>Rhizobiaceae</taxon>
        <taxon>Ectorhizobium</taxon>
    </lineage>
</organism>
<dbReference type="PANTHER" id="PTHR33619">
    <property type="entry name" value="POLYSACCHARIDE EXPORT PROTEIN GFCE-RELATED"/>
    <property type="match status" value="1"/>
</dbReference>
<evidence type="ECO:0000256" key="1">
    <source>
        <dbReference type="ARBA" id="ARBA00022729"/>
    </source>
</evidence>
<sequence>MSAWVRKATSMAALLCCLAAGSGTAFAYTLDIQDRLRVYVNEWPALNGEVSVGANGSVSLPVIGEVEARGMQPSELATQIADRLKAKANLRQLPDVSVDVVMYRPFYILGSVTTPGEYSYRPNMVVLNAVSIAGGVYRAVGLSEWDLARTSISSTGELRVAELRRSALLAEQIRFEAEVGKRAFPPTPADASPELVRAIEEQRELFEAELQGYENQSRALGAVVQLHEMEIESISQQLEAVAGKLESFEAELATATKLEQQGLSVNRRLPLARDVFDIQREQRQLEFEKVRAERAVQDAKIRIDELDSQRKADALSGLQRVRSQMRELEEQFATLSRLVSGAVSQGEELERTRVAGSSPRLRFTIVRGNGQDVQQLSATETTPVLPGDIIKVDFEGRSSM</sequence>
<dbReference type="AlphaFoldDB" id="A0AAE3MY92"/>
<dbReference type="EMBL" id="JANFPI010000001">
    <property type="protein sequence ID" value="MCX8995865.1"/>
    <property type="molecule type" value="Genomic_DNA"/>
</dbReference>
<reference evidence="6" key="1">
    <citation type="submission" date="2022-07" db="EMBL/GenBank/DDBJ databases">
        <title>Ectorhizobium quercum gen.nov., sp. nov.</title>
        <authorList>
            <person name="Ma T."/>
            <person name="Li Y."/>
        </authorList>
    </citation>
    <scope>NUCLEOTIDE SEQUENCE</scope>
    <source>
        <strain evidence="6">BDR2-2</strain>
    </source>
</reference>
<dbReference type="Gene3D" id="3.10.560.10">
    <property type="entry name" value="Outer membrane lipoprotein wza domain like"/>
    <property type="match status" value="1"/>
</dbReference>
<evidence type="ECO:0000259" key="5">
    <source>
        <dbReference type="Pfam" id="PF25994"/>
    </source>
</evidence>
<dbReference type="PANTHER" id="PTHR33619:SF3">
    <property type="entry name" value="POLYSACCHARIDE EXPORT PROTEIN GFCE-RELATED"/>
    <property type="match status" value="1"/>
</dbReference>
<dbReference type="InterPro" id="IPR049712">
    <property type="entry name" value="Poly_export"/>
</dbReference>
<dbReference type="GO" id="GO:0015159">
    <property type="term" value="F:polysaccharide transmembrane transporter activity"/>
    <property type="evidence" value="ECO:0007669"/>
    <property type="project" value="InterPro"/>
</dbReference>
<feature type="chain" id="PRO_5042049856" evidence="3">
    <location>
        <begin position="28"/>
        <end position="400"/>
    </location>
</feature>
<keyword evidence="7" id="KW-1185">Reference proteome</keyword>
<evidence type="ECO:0000313" key="6">
    <source>
        <dbReference type="EMBL" id="MCX8995865.1"/>
    </source>
</evidence>
<feature type="domain" description="AprE-like long alpha-helical hairpin" evidence="5">
    <location>
        <begin position="157"/>
        <end position="335"/>
    </location>
</feature>
<dbReference type="Gene3D" id="3.30.1950.10">
    <property type="entry name" value="wza like domain"/>
    <property type="match status" value="1"/>
</dbReference>
<feature type="signal peptide" evidence="3">
    <location>
        <begin position="1"/>
        <end position="27"/>
    </location>
</feature>
<evidence type="ECO:0000256" key="2">
    <source>
        <dbReference type="SAM" id="Coils"/>
    </source>
</evidence>
<comment type="caution">
    <text evidence="6">The sequence shown here is derived from an EMBL/GenBank/DDBJ whole genome shotgun (WGS) entry which is preliminary data.</text>
</comment>
<feature type="domain" description="Polysaccharide export protein N-terminal" evidence="4">
    <location>
        <begin position="27"/>
        <end position="100"/>
    </location>
</feature>
<evidence type="ECO:0000256" key="3">
    <source>
        <dbReference type="SAM" id="SignalP"/>
    </source>
</evidence>
<dbReference type="RefSeq" id="WP_306409633.1">
    <property type="nucleotide sequence ID" value="NZ_JANFPI010000001.1"/>
</dbReference>
<feature type="coiled-coil region" evidence="2">
    <location>
        <begin position="278"/>
        <end position="338"/>
    </location>
</feature>
<protein>
    <submittedName>
        <fullName evidence="6">Polysaccharide biosynthesis/export family protein</fullName>
    </submittedName>
</protein>
<dbReference type="InterPro" id="IPR003715">
    <property type="entry name" value="Poly_export_N"/>
</dbReference>